<name>A0A3M6UQB6_POCDA</name>
<protein>
    <recommendedName>
        <fullName evidence="2">C-type lectin domain-containing protein</fullName>
    </recommendedName>
</protein>
<comment type="caution">
    <text evidence="3">The sequence shown here is derived from an EMBL/GenBank/DDBJ whole genome shotgun (WGS) entry which is preliminary data.</text>
</comment>
<evidence type="ECO:0000313" key="3">
    <source>
        <dbReference type="EMBL" id="RMX55754.1"/>
    </source>
</evidence>
<dbReference type="InterPro" id="IPR016186">
    <property type="entry name" value="C-type_lectin-like/link_sf"/>
</dbReference>
<dbReference type="InterPro" id="IPR001304">
    <property type="entry name" value="C-type_lectin-like"/>
</dbReference>
<keyword evidence="4" id="KW-1185">Reference proteome</keyword>
<dbReference type="PANTHER" id="PTHR22803">
    <property type="entry name" value="MANNOSE, PHOSPHOLIPASE, LECTIN RECEPTOR RELATED"/>
    <property type="match status" value="1"/>
</dbReference>
<feature type="chain" id="PRO_5018221579" description="C-type lectin domain-containing protein" evidence="1">
    <location>
        <begin position="18"/>
        <end position="429"/>
    </location>
</feature>
<dbReference type="Proteomes" id="UP000275408">
    <property type="component" value="Unassembled WGS sequence"/>
</dbReference>
<dbReference type="Gene3D" id="3.10.100.10">
    <property type="entry name" value="Mannose-Binding Protein A, subunit A"/>
    <property type="match status" value="2"/>
</dbReference>
<keyword evidence="1" id="KW-0732">Signal</keyword>
<evidence type="ECO:0000313" key="4">
    <source>
        <dbReference type="Proteomes" id="UP000275408"/>
    </source>
</evidence>
<reference evidence="3 4" key="1">
    <citation type="journal article" date="2018" name="Sci. Rep.">
        <title>Comparative analysis of the Pocillopora damicornis genome highlights role of immune system in coral evolution.</title>
        <authorList>
            <person name="Cunning R."/>
            <person name="Bay R.A."/>
            <person name="Gillette P."/>
            <person name="Baker A.C."/>
            <person name="Traylor-Knowles N."/>
        </authorList>
    </citation>
    <scope>NUCLEOTIDE SEQUENCE [LARGE SCALE GENOMIC DNA]</scope>
    <source>
        <strain evidence="3">RSMAS</strain>
        <tissue evidence="3">Whole animal</tissue>
    </source>
</reference>
<dbReference type="Pfam" id="PF00059">
    <property type="entry name" value="Lectin_C"/>
    <property type="match status" value="2"/>
</dbReference>
<accession>A0A3M6UQB6</accession>
<organism evidence="3 4">
    <name type="scientific">Pocillopora damicornis</name>
    <name type="common">Cauliflower coral</name>
    <name type="synonym">Millepora damicornis</name>
    <dbReference type="NCBI Taxonomy" id="46731"/>
    <lineage>
        <taxon>Eukaryota</taxon>
        <taxon>Metazoa</taxon>
        <taxon>Cnidaria</taxon>
        <taxon>Anthozoa</taxon>
        <taxon>Hexacorallia</taxon>
        <taxon>Scleractinia</taxon>
        <taxon>Astrocoeniina</taxon>
        <taxon>Pocilloporidae</taxon>
        <taxon>Pocillopora</taxon>
    </lineage>
</organism>
<dbReference type="InterPro" id="IPR050111">
    <property type="entry name" value="C-type_lectin/snaclec_domain"/>
</dbReference>
<dbReference type="AlphaFoldDB" id="A0A3M6UQB6"/>
<dbReference type="InterPro" id="IPR016187">
    <property type="entry name" value="CTDL_fold"/>
</dbReference>
<evidence type="ECO:0000256" key="1">
    <source>
        <dbReference type="SAM" id="SignalP"/>
    </source>
</evidence>
<sequence>MALKGTAFLLLLVQTSATISDMERDYNLLAADNNSEFSRFNHLKPWDNRQLLGYVVKQFNSPSLLSCAQQCLLTAWCTSTNFKLFSKKDSKGTCELNKHDICVVNENVDFAEQKGVIFSLLLKDCPQGWFRHENSCYLIHNTPTPRWNDALTFCQNHRAHPPIIKSADENDFIFRVIMSQPNGRDLSAWIGLSRKMDDKFYWMDGTPLAGRFSAWAQGEPNYLHEKCVFIFRKKWYDCPCTFGGSPPFPAPVKKVVRLTLYFWWFTFVSSHSGSMPKKYFLTVRKVCPLDWIVFGRSCYLLFDTPTPNWSDAQSICQTHGAHLPIIRSSDENNFMFRLALSQPNGKVSGTWLGLTRRKPKGAFYWVDDTPLAGQFSAWAAGEPNNYRNEEDCVNIFFQGSQQGKWNDCRCTCAFPAPHGPVVLCQKEVK</sequence>
<feature type="domain" description="C-type lectin" evidence="2">
    <location>
        <begin position="132"/>
        <end position="240"/>
    </location>
</feature>
<feature type="signal peptide" evidence="1">
    <location>
        <begin position="1"/>
        <end position="17"/>
    </location>
</feature>
<proteinExistence type="predicted"/>
<dbReference type="EMBL" id="RCHS01001014">
    <property type="protein sequence ID" value="RMX55754.1"/>
    <property type="molecule type" value="Genomic_DNA"/>
</dbReference>
<feature type="domain" description="C-type lectin" evidence="2">
    <location>
        <begin position="294"/>
        <end position="410"/>
    </location>
</feature>
<dbReference type="PROSITE" id="PS50041">
    <property type="entry name" value="C_TYPE_LECTIN_2"/>
    <property type="match status" value="2"/>
</dbReference>
<evidence type="ECO:0000259" key="2">
    <source>
        <dbReference type="PROSITE" id="PS50041"/>
    </source>
</evidence>
<dbReference type="SMART" id="SM00034">
    <property type="entry name" value="CLECT"/>
    <property type="match status" value="2"/>
</dbReference>
<dbReference type="SUPFAM" id="SSF56436">
    <property type="entry name" value="C-type lectin-like"/>
    <property type="match status" value="2"/>
</dbReference>
<gene>
    <name evidence="3" type="ORF">pdam_00015513</name>
</gene>
<dbReference type="OrthoDB" id="6337382at2759"/>